<accession>A0ABX8CU52</accession>
<proteinExistence type="predicted"/>
<sequence>MGFGGQAMGGDPDALDRVLAAARGVRVREMPGDAPTLLEERDPVAVRALREALRVAELPGFACMCWSDVTLDFFDADERPLTAVTLHHGSTIRWPGWPQDALLADGVRPLEWLAVRGVPVPLREFRAAEQRRAEGDRIARRWVAEIPEPLIPFAGLFLHTSVAGGGLTEPQLEEIRSLLLVAYPDPVDRILRLCTWYAGGTGAYTGHPAHERIPAQFLMLEARTDFAAAVELADAAATAGAVRYLLSWDTRKRLSHLLSALSPAARRKILAHARDPESRRWLQHRITGLQ</sequence>
<protein>
    <submittedName>
        <fullName evidence="1">Uncharacterized protein</fullName>
    </submittedName>
</protein>
<gene>
    <name evidence="1" type="ORF">KHQ06_11455</name>
</gene>
<keyword evidence="2" id="KW-1185">Reference proteome</keyword>
<dbReference type="Proteomes" id="UP000683310">
    <property type="component" value="Chromosome"/>
</dbReference>
<name>A0ABX8CU52_9NOCA</name>
<reference evidence="1 2" key="1">
    <citation type="submission" date="2021-04" db="EMBL/GenBank/DDBJ databases">
        <title>Nocardia tengchongensis.</title>
        <authorList>
            <person name="Zhuang k."/>
            <person name="Ran Y."/>
            <person name="Li W."/>
        </authorList>
    </citation>
    <scope>NUCLEOTIDE SEQUENCE [LARGE SCALE GENOMIC DNA]</scope>
    <source>
        <strain evidence="1 2">CFH S0057</strain>
    </source>
</reference>
<evidence type="ECO:0000313" key="2">
    <source>
        <dbReference type="Proteomes" id="UP000683310"/>
    </source>
</evidence>
<organism evidence="1 2">
    <name type="scientific">Nocardia tengchongensis</name>
    <dbReference type="NCBI Taxonomy" id="2055889"/>
    <lineage>
        <taxon>Bacteria</taxon>
        <taxon>Bacillati</taxon>
        <taxon>Actinomycetota</taxon>
        <taxon>Actinomycetes</taxon>
        <taxon>Mycobacteriales</taxon>
        <taxon>Nocardiaceae</taxon>
        <taxon>Nocardia</taxon>
    </lineage>
</organism>
<evidence type="ECO:0000313" key="1">
    <source>
        <dbReference type="EMBL" id="QVI23435.1"/>
    </source>
</evidence>
<dbReference type="EMBL" id="CP074371">
    <property type="protein sequence ID" value="QVI23435.1"/>
    <property type="molecule type" value="Genomic_DNA"/>
</dbReference>